<dbReference type="PANTHER" id="PTHR23292:SF6">
    <property type="entry name" value="FI16602P1-RELATED"/>
    <property type="match status" value="1"/>
</dbReference>
<dbReference type="GO" id="GO:0005765">
    <property type="term" value="C:lysosomal membrane"/>
    <property type="evidence" value="ECO:0007669"/>
    <property type="project" value="UniProtKB-SubCell"/>
</dbReference>
<dbReference type="OrthoDB" id="5599753at2759"/>
<evidence type="ECO:0000313" key="10">
    <source>
        <dbReference type="EMBL" id="CAF0998558.1"/>
    </source>
</evidence>
<sequence>MQQTSIYELPFNNYYEQLTNSGEYQQVQYADNMNMNLQSQPIYQTPFQQPPPSYPTAVQPLSYPIPTQQQPPPVYNNQNLSTKYLTGPGVFPTKQYKWPRRSIALVCPRCGATVTTRVETEITFITFIGCVILCLFICFLGWLALLLPACKKVIHYCPYCNSILGVRPELR</sequence>
<keyword evidence="8" id="KW-0812">Transmembrane</keyword>
<evidence type="ECO:0000256" key="8">
    <source>
        <dbReference type="SAM" id="Phobius"/>
    </source>
</evidence>
<keyword evidence="5" id="KW-0479">Metal-binding</keyword>
<dbReference type="GO" id="GO:0008270">
    <property type="term" value="F:zinc ion binding"/>
    <property type="evidence" value="ECO:0007669"/>
    <property type="project" value="TreeGrafter"/>
</dbReference>
<evidence type="ECO:0000256" key="7">
    <source>
        <dbReference type="ARBA" id="ARBA00023136"/>
    </source>
</evidence>
<dbReference type="PROSITE" id="PS51837">
    <property type="entry name" value="LITAF"/>
    <property type="match status" value="1"/>
</dbReference>
<dbReference type="Pfam" id="PF10601">
    <property type="entry name" value="zf-LITAF-like"/>
    <property type="match status" value="1"/>
</dbReference>
<proteinExistence type="inferred from homology"/>
<evidence type="ECO:0000313" key="11">
    <source>
        <dbReference type="Proteomes" id="UP000663882"/>
    </source>
</evidence>
<feature type="transmembrane region" description="Helical" evidence="8">
    <location>
        <begin position="124"/>
        <end position="147"/>
    </location>
</feature>
<organism evidence="10 11">
    <name type="scientific">Rotaria sordida</name>
    <dbReference type="NCBI Taxonomy" id="392033"/>
    <lineage>
        <taxon>Eukaryota</taxon>
        <taxon>Metazoa</taxon>
        <taxon>Spiralia</taxon>
        <taxon>Gnathifera</taxon>
        <taxon>Rotifera</taxon>
        <taxon>Eurotatoria</taxon>
        <taxon>Bdelloidea</taxon>
        <taxon>Philodinida</taxon>
        <taxon>Philodinidae</taxon>
        <taxon>Rotaria</taxon>
    </lineage>
</organism>
<dbReference type="SMART" id="SM00714">
    <property type="entry name" value="LITAF"/>
    <property type="match status" value="1"/>
</dbReference>
<accession>A0A814GNE3</accession>
<evidence type="ECO:0000256" key="2">
    <source>
        <dbReference type="ARBA" id="ARBA00004481"/>
    </source>
</evidence>
<evidence type="ECO:0000259" key="9">
    <source>
        <dbReference type="PROSITE" id="PS51837"/>
    </source>
</evidence>
<reference evidence="10" key="1">
    <citation type="submission" date="2021-02" db="EMBL/GenBank/DDBJ databases">
        <authorList>
            <person name="Nowell W R."/>
        </authorList>
    </citation>
    <scope>NUCLEOTIDE SEQUENCE</scope>
</reference>
<comment type="similarity">
    <text evidence="4">Belongs to the CDIP1/LITAF family.</text>
</comment>
<name>A0A814GNE3_9BILA</name>
<comment type="caution">
    <text evidence="10">The sequence shown here is derived from an EMBL/GenBank/DDBJ whole genome shotgun (WGS) entry which is preliminary data.</text>
</comment>
<dbReference type="Proteomes" id="UP000663882">
    <property type="component" value="Unassembled WGS sequence"/>
</dbReference>
<dbReference type="GO" id="GO:0031902">
    <property type="term" value="C:late endosome membrane"/>
    <property type="evidence" value="ECO:0007669"/>
    <property type="project" value="UniProtKB-SubCell"/>
</dbReference>
<evidence type="ECO:0000256" key="4">
    <source>
        <dbReference type="ARBA" id="ARBA00005975"/>
    </source>
</evidence>
<dbReference type="EMBL" id="CAJNOO010000638">
    <property type="protein sequence ID" value="CAF0998558.1"/>
    <property type="molecule type" value="Genomic_DNA"/>
</dbReference>
<keyword evidence="6" id="KW-0862">Zinc</keyword>
<protein>
    <recommendedName>
        <fullName evidence="9">LITAF domain-containing protein</fullName>
    </recommendedName>
</protein>
<comment type="subcellular location">
    <subcellularLocation>
        <location evidence="2">Endosome membrane</location>
        <topology evidence="2">Peripheral membrane protein</topology>
    </subcellularLocation>
    <subcellularLocation>
        <location evidence="1">Late endosome membrane</location>
    </subcellularLocation>
    <subcellularLocation>
        <location evidence="3">Lysosome membrane</location>
        <topology evidence="3">Peripheral membrane protein</topology>
        <orientation evidence="3">Cytoplasmic side</orientation>
    </subcellularLocation>
</comment>
<evidence type="ECO:0000256" key="3">
    <source>
        <dbReference type="ARBA" id="ARBA00004630"/>
    </source>
</evidence>
<evidence type="ECO:0000256" key="1">
    <source>
        <dbReference type="ARBA" id="ARBA00004414"/>
    </source>
</evidence>
<dbReference type="InterPro" id="IPR037519">
    <property type="entry name" value="LITAF_fam"/>
</dbReference>
<keyword evidence="8" id="KW-1133">Transmembrane helix</keyword>
<evidence type="ECO:0000256" key="6">
    <source>
        <dbReference type="ARBA" id="ARBA00022833"/>
    </source>
</evidence>
<dbReference type="PANTHER" id="PTHR23292">
    <property type="entry name" value="LIPOPOLYSACCHARIDE-INDUCED TUMOR NECROSIS FACTOR-ALPHA FACTOR"/>
    <property type="match status" value="1"/>
</dbReference>
<dbReference type="AlphaFoldDB" id="A0A814GNE3"/>
<keyword evidence="7 8" id="KW-0472">Membrane</keyword>
<gene>
    <name evidence="10" type="ORF">RFH988_LOCUS14044</name>
</gene>
<feature type="domain" description="LITAF" evidence="9">
    <location>
        <begin position="87"/>
        <end position="169"/>
    </location>
</feature>
<dbReference type="InterPro" id="IPR006629">
    <property type="entry name" value="LITAF"/>
</dbReference>
<evidence type="ECO:0000256" key="5">
    <source>
        <dbReference type="ARBA" id="ARBA00022723"/>
    </source>
</evidence>